<accession>A0A3G3IEU9</accession>
<keyword evidence="1 2" id="KW-0271">Exosome</keyword>
<dbReference type="RefSeq" id="WP_015504076.1">
    <property type="nucleotide sequence ID" value="NZ_CAYARL010000008.1"/>
</dbReference>
<sequence length="185" mass="20300">MTDRQVLPGDEIAVEEEYVSSDGTYVRDGKIYASQLGTLVLDDNESIAKVVSPNPPNILKEGDIIYATIDDTRKTMATATALVAEGNRRAIASSTDATLHVSKISPDYTDNVGDEVRKGDLIRARVISTKPSLQLTTKDVHLGVVRAQCGMCKTELERKGKNLYCPKCRRSQPRKLADDYGDVKI</sequence>
<name>A0A3G3IEU9_9ARCH</name>
<dbReference type="PANTHER" id="PTHR12686:SF8">
    <property type="entry name" value="EXOSOME COMPLEX COMPONENT CSL4"/>
    <property type="match status" value="1"/>
</dbReference>
<dbReference type="InterPro" id="IPR030850">
    <property type="entry name" value="Exosome_Csl4_arc"/>
</dbReference>
<comment type="subunit">
    <text evidence="2">Component of the archaeal exosome complex. Forms a trimer of Rrp4 and/or Csl4 subunits. The trimer associates with an hexameric ring-like arrangement composed of 3 Rrp41-Rrp42 heterodimers. Interacts with DnaG.</text>
</comment>
<dbReference type="GO" id="GO:0008270">
    <property type="term" value="F:zinc ion binding"/>
    <property type="evidence" value="ECO:0007669"/>
    <property type="project" value="UniProtKB-UniRule"/>
</dbReference>
<dbReference type="AlphaFoldDB" id="A0A3G3IEU9"/>
<feature type="binding site" evidence="2">
    <location>
        <position position="149"/>
    </location>
    <ligand>
        <name>Zn(2+)</name>
        <dbReference type="ChEBI" id="CHEBI:29105"/>
    </ligand>
</feature>
<dbReference type="InterPro" id="IPR012340">
    <property type="entry name" value="NA-bd_OB-fold"/>
</dbReference>
<protein>
    <recommendedName>
        <fullName evidence="2">Exosome complex component Csl4</fullName>
    </recommendedName>
</protein>
<comment type="function">
    <text evidence="2">Non-catalytic component of the exosome, which is a complex involved in RNA degradation. Increases the RNA binding and the efficiency of RNA degradation. Helpful for the interaction of the exosome with A-poor RNAs.</text>
</comment>
<evidence type="ECO:0000313" key="4">
    <source>
        <dbReference type="EMBL" id="AYQ54366.1"/>
    </source>
</evidence>
<evidence type="ECO:0000313" key="5">
    <source>
        <dbReference type="Proteomes" id="UP000273278"/>
    </source>
</evidence>
<dbReference type="Gene3D" id="2.20.70.10">
    <property type="match status" value="1"/>
</dbReference>
<dbReference type="InterPro" id="IPR025721">
    <property type="entry name" value="Exosome_cplx_N_dom"/>
</dbReference>
<dbReference type="GO" id="GO:0000178">
    <property type="term" value="C:exosome (RNase complex)"/>
    <property type="evidence" value="ECO:0007669"/>
    <property type="project" value="UniProtKB-KW"/>
</dbReference>
<dbReference type="OMA" id="CGNVETR"/>
<reference evidence="4 5" key="1">
    <citation type="submission" date="2016-10" db="EMBL/GenBank/DDBJ databases">
        <title>Complete genome of the TMA-utilizing, human hosted archaeon Methanomethylophilus alvus Gen. nov, sp. nov., strain Mx-05, derived from a pure culture.</title>
        <authorList>
            <person name="Brugere J.-F."/>
            <person name="Ben Hania W."/>
            <person name="Chaudhary P.P."/>
            <person name="Gaci N."/>
            <person name="Borrel G."/>
            <person name="Cao Van Tuat L."/>
            <person name="Fardeau M.-L."/>
            <person name="Harris H.M.B."/>
            <person name="O'Toole P.W."/>
            <person name="Ollivier B."/>
        </authorList>
    </citation>
    <scope>NUCLEOTIDE SEQUENCE [LARGE SCALE GENOMIC DNA]</scope>
    <source>
        <strain evidence="4 5">Mx-05</strain>
    </source>
</reference>
<dbReference type="Gene3D" id="2.40.50.100">
    <property type="match status" value="1"/>
</dbReference>
<dbReference type="InterPro" id="IPR003029">
    <property type="entry name" value="S1_domain"/>
</dbReference>
<dbReference type="SUPFAM" id="SSF50249">
    <property type="entry name" value="Nucleic acid-binding proteins"/>
    <property type="match status" value="1"/>
</dbReference>
<dbReference type="InterPro" id="IPR039771">
    <property type="entry name" value="Csl4"/>
</dbReference>
<feature type="binding site" evidence="2">
    <location>
        <position position="165"/>
    </location>
    <ligand>
        <name>Zn(2+)</name>
        <dbReference type="ChEBI" id="CHEBI:29105"/>
    </ligand>
</feature>
<dbReference type="GeneID" id="41320969"/>
<evidence type="ECO:0000256" key="2">
    <source>
        <dbReference type="HAMAP-Rule" id="MF_00975"/>
    </source>
</evidence>
<evidence type="ECO:0000256" key="1">
    <source>
        <dbReference type="ARBA" id="ARBA00022835"/>
    </source>
</evidence>
<dbReference type="Proteomes" id="UP000273278">
    <property type="component" value="Chromosome"/>
</dbReference>
<keyword evidence="2" id="KW-0479">Metal-binding</keyword>
<dbReference type="Gene3D" id="2.40.50.140">
    <property type="entry name" value="Nucleic acid-binding proteins"/>
    <property type="match status" value="1"/>
</dbReference>
<dbReference type="HAMAP" id="MF_00975">
    <property type="entry name" value="Exosome_Csl4"/>
    <property type="match status" value="1"/>
</dbReference>
<proteinExistence type="inferred from homology"/>
<comment type="similarity">
    <text evidence="2">Belongs to the CSL4 family.</text>
</comment>
<organism evidence="4 5">
    <name type="scientific">Methanomethylophilus alvi</name>
    <dbReference type="NCBI Taxonomy" id="1291540"/>
    <lineage>
        <taxon>Archaea</taxon>
        <taxon>Methanobacteriati</taxon>
        <taxon>Thermoplasmatota</taxon>
        <taxon>Thermoplasmata</taxon>
        <taxon>Methanomassiliicoccales</taxon>
        <taxon>Methanomethylophilaceae</taxon>
        <taxon>Methanomethylophilus</taxon>
    </lineage>
</organism>
<comment type="subcellular location">
    <subcellularLocation>
        <location evidence="2">Cytoplasm</location>
    </subcellularLocation>
</comment>
<feature type="binding site" evidence="2">
    <location>
        <position position="168"/>
    </location>
    <ligand>
        <name>Zn(2+)</name>
        <dbReference type="ChEBI" id="CHEBI:29105"/>
    </ligand>
</feature>
<dbReference type="GO" id="GO:0005737">
    <property type="term" value="C:cytoplasm"/>
    <property type="evidence" value="ECO:0007669"/>
    <property type="project" value="UniProtKB-SubCell"/>
</dbReference>
<gene>
    <name evidence="2" type="primary">csl4</name>
    <name evidence="4" type="ORF">BKD89_00830</name>
</gene>
<dbReference type="SMART" id="SM00316">
    <property type="entry name" value="S1"/>
    <property type="match status" value="1"/>
</dbReference>
<dbReference type="SUPFAM" id="SSF110324">
    <property type="entry name" value="Ribosomal L27 protein-like"/>
    <property type="match status" value="1"/>
</dbReference>
<dbReference type="EMBL" id="CP017686">
    <property type="protein sequence ID" value="AYQ54366.1"/>
    <property type="molecule type" value="Genomic_DNA"/>
</dbReference>
<evidence type="ECO:0000259" key="3">
    <source>
        <dbReference type="PROSITE" id="PS50126"/>
    </source>
</evidence>
<dbReference type="GO" id="GO:0006401">
    <property type="term" value="P:RNA catabolic process"/>
    <property type="evidence" value="ECO:0007669"/>
    <property type="project" value="UniProtKB-UniRule"/>
</dbReference>
<dbReference type="Pfam" id="PF14382">
    <property type="entry name" value="ECR1_N"/>
    <property type="match status" value="1"/>
</dbReference>
<dbReference type="GO" id="GO:0003676">
    <property type="term" value="F:nucleic acid binding"/>
    <property type="evidence" value="ECO:0007669"/>
    <property type="project" value="InterPro"/>
</dbReference>
<dbReference type="PROSITE" id="PS50126">
    <property type="entry name" value="S1"/>
    <property type="match status" value="1"/>
</dbReference>
<keyword evidence="2" id="KW-0963">Cytoplasm</keyword>
<feature type="domain" description="S1 motif" evidence="3">
    <location>
        <begin position="62"/>
        <end position="145"/>
    </location>
</feature>
<dbReference type="NCBIfam" id="NF034126">
    <property type="entry name" value="PRK09521.1"/>
    <property type="match status" value="1"/>
</dbReference>
<dbReference type="PANTHER" id="PTHR12686">
    <property type="entry name" value="3'-5' EXORIBONUCLEASE CSL4-RELATED"/>
    <property type="match status" value="1"/>
</dbReference>
<keyword evidence="2" id="KW-0862">Zinc</keyword>
<dbReference type="GO" id="GO:0006396">
    <property type="term" value="P:RNA processing"/>
    <property type="evidence" value="ECO:0007669"/>
    <property type="project" value="InterPro"/>
</dbReference>
<feature type="binding site" evidence="2">
    <location>
        <position position="152"/>
    </location>
    <ligand>
        <name>Zn(2+)</name>
        <dbReference type="ChEBI" id="CHEBI:29105"/>
    </ligand>
</feature>